<organism evidence="2 3">
    <name type="scientific">Salmonella enterica I</name>
    <dbReference type="NCBI Taxonomy" id="59201"/>
    <lineage>
        <taxon>Bacteria</taxon>
        <taxon>Pseudomonadati</taxon>
        <taxon>Pseudomonadota</taxon>
        <taxon>Gammaproteobacteria</taxon>
        <taxon>Enterobacterales</taxon>
        <taxon>Enterobacteriaceae</taxon>
        <taxon>Salmonella</taxon>
    </lineage>
</organism>
<accession>A0A379Y248</accession>
<sequence length="64" mass="7599">MIKEERMKERTQSPGELFAHADFMEKVFTNLRAFCDAEYRRLATGEKETKQPQPEKNKHSLDRV</sequence>
<dbReference type="Proteomes" id="UP000255534">
    <property type="component" value="Unassembled WGS sequence"/>
</dbReference>
<protein>
    <submittedName>
        <fullName evidence="2">Uncharacterized protein</fullName>
    </submittedName>
</protein>
<reference evidence="2 3" key="1">
    <citation type="submission" date="2018-06" db="EMBL/GenBank/DDBJ databases">
        <authorList>
            <consortium name="Pathogen Informatics"/>
            <person name="Doyle S."/>
        </authorList>
    </citation>
    <scope>NUCLEOTIDE SEQUENCE [LARGE SCALE GENOMIC DNA]</scope>
    <source>
        <strain evidence="2 3">NCTC5798</strain>
    </source>
</reference>
<gene>
    <name evidence="2" type="ORF">NCTC5798_06108</name>
</gene>
<evidence type="ECO:0000313" key="2">
    <source>
        <dbReference type="EMBL" id="SUI39667.1"/>
    </source>
</evidence>
<feature type="region of interest" description="Disordered" evidence="1">
    <location>
        <begin position="43"/>
        <end position="64"/>
    </location>
</feature>
<proteinExistence type="predicted"/>
<evidence type="ECO:0000313" key="3">
    <source>
        <dbReference type="Proteomes" id="UP000255534"/>
    </source>
</evidence>
<dbReference type="EMBL" id="UGXK01000002">
    <property type="protein sequence ID" value="SUI39667.1"/>
    <property type="molecule type" value="Genomic_DNA"/>
</dbReference>
<name>A0A379Y248_SALET</name>
<evidence type="ECO:0000256" key="1">
    <source>
        <dbReference type="SAM" id="MobiDB-lite"/>
    </source>
</evidence>
<dbReference type="AlphaFoldDB" id="A0A379Y248"/>